<evidence type="ECO:0000313" key="2">
    <source>
        <dbReference type="Proteomes" id="UP001497516"/>
    </source>
</evidence>
<gene>
    <name evidence="1" type="ORF">LTRI10_LOCUS20109</name>
</gene>
<organism evidence="1 2">
    <name type="scientific">Linum trigynum</name>
    <dbReference type="NCBI Taxonomy" id="586398"/>
    <lineage>
        <taxon>Eukaryota</taxon>
        <taxon>Viridiplantae</taxon>
        <taxon>Streptophyta</taxon>
        <taxon>Embryophyta</taxon>
        <taxon>Tracheophyta</taxon>
        <taxon>Spermatophyta</taxon>
        <taxon>Magnoliopsida</taxon>
        <taxon>eudicotyledons</taxon>
        <taxon>Gunneridae</taxon>
        <taxon>Pentapetalae</taxon>
        <taxon>rosids</taxon>
        <taxon>fabids</taxon>
        <taxon>Malpighiales</taxon>
        <taxon>Linaceae</taxon>
        <taxon>Linum</taxon>
    </lineage>
</organism>
<dbReference type="Proteomes" id="UP001497516">
    <property type="component" value="Chromosome 3"/>
</dbReference>
<protein>
    <submittedName>
        <fullName evidence="1">Uncharacterized protein</fullName>
    </submittedName>
</protein>
<sequence>MPGGVRLYLTEDDVERVYGFPKGTNIVDLDIFDQRNTKEWALALGISTVGPNMIDLMQLKNDMRNTTDDESWVQIVKLLEHDC</sequence>
<keyword evidence="2" id="KW-1185">Reference proteome</keyword>
<dbReference type="EMBL" id="OZ034816">
    <property type="protein sequence ID" value="CAL1378534.1"/>
    <property type="molecule type" value="Genomic_DNA"/>
</dbReference>
<evidence type="ECO:0000313" key="1">
    <source>
        <dbReference type="EMBL" id="CAL1378534.1"/>
    </source>
</evidence>
<dbReference type="AlphaFoldDB" id="A0AAV2DYC5"/>
<name>A0AAV2DYC5_9ROSI</name>
<reference evidence="1 2" key="1">
    <citation type="submission" date="2024-04" db="EMBL/GenBank/DDBJ databases">
        <authorList>
            <person name="Fracassetti M."/>
        </authorList>
    </citation>
    <scope>NUCLEOTIDE SEQUENCE [LARGE SCALE GENOMIC DNA]</scope>
</reference>
<accession>A0AAV2DYC5</accession>
<proteinExistence type="predicted"/>